<dbReference type="EMBL" id="BASZ01000010">
    <property type="protein sequence ID" value="GAD50618.1"/>
    <property type="molecule type" value="Genomic_DNA"/>
</dbReference>
<feature type="transmembrane region" description="Helical" evidence="1">
    <location>
        <begin position="217"/>
        <end position="232"/>
    </location>
</feature>
<feature type="transmembrane region" description="Helical" evidence="1">
    <location>
        <begin position="152"/>
        <end position="171"/>
    </location>
</feature>
<dbReference type="KEGG" id="ntd:EGO55_07345"/>
<evidence type="ECO:0000256" key="1">
    <source>
        <dbReference type="SAM" id="Phobius"/>
    </source>
</evidence>
<dbReference type="PANTHER" id="PTHR23028">
    <property type="entry name" value="ACETYLTRANSFERASE"/>
    <property type="match status" value="1"/>
</dbReference>
<dbReference type="Pfam" id="PF01757">
    <property type="entry name" value="Acyl_transf_3"/>
    <property type="match status" value="1"/>
</dbReference>
<organism evidence="3 4">
    <name type="scientific">Caenibius tardaugens NBRC 16725</name>
    <dbReference type="NCBI Taxonomy" id="1219035"/>
    <lineage>
        <taxon>Bacteria</taxon>
        <taxon>Pseudomonadati</taxon>
        <taxon>Pseudomonadota</taxon>
        <taxon>Alphaproteobacteria</taxon>
        <taxon>Sphingomonadales</taxon>
        <taxon>Erythrobacteraceae</taxon>
        <taxon>Caenibius</taxon>
    </lineage>
</organism>
<feature type="transmembrane region" description="Helical" evidence="1">
    <location>
        <begin position="183"/>
        <end position="205"/>
    </location>
</feature>
<name>U3A789_9SPHN</name>
<accession>U3A789</accession>
<feature type="transmembrane region" description="Helical" evidence="1">
    <location>
        <begin position="89"/>
        <end position="109"/>
    </location>
</feature>
<feature type="domain" description="Acyltransferase 3" evidence="2">
    <location>
        <begin position="18"/>
        <end position="348"/>
    </location>
</feature>
<feature type="transmembrane region" description="Helical" evidence="1">
    <location>
        <begin position="21"/>
        <end position="38"/>
    </location>
</feature>
<evidence type="ECO:0000259" key="2">
    <source>
        <dbReference type="Pfam" id="PF01757"/>
    </source>
</evidence>
<feature type="transmembrane region" description="Helical" evidence="1">
    <location>
        <begin position="266"/>
        <end position="287"/>
    </location>
</feature>
<feature type="transmembrane region" description="Helical" evidence="1">
    <location>
        <begin position="332"/>
        <end position="352"/>
    </location>
</feature>
<keyword evidence="1" id="KW-1133">Transmembrane helix</keyword>
<comment type="caution">
    <text evidence="3">The sequence shown here is derived from an EMBL/GenBank/DDBJ whole genome shotgun (WGS) entry which is preliminary data.</text>
</comment>
<evidence type="ECO:0000313" key="3">
    <source>
        <dbReference type="EMBL" id="GAD50618.1"/>
    </source>
</evidence>
<dbReference type="InterPro" id="IPR050879">
    <property type="entry name" value="Acyltransferase_3"/>
</dbReference>
<reference evidence="3 4" key="1">
    <citation type="submission" date="2013-09" db="EMBL/GenBank/DDBJ databases">
        <title>Whole genome shotgun sequence of Novosphingobium tardaugens NBRC 16725.</title>
        <authorList>
            <person name="Isaki S."/>
            <person name="Hosoyama A."/>
            <person name="Tsuchikane K."/>
            <person name="Katsumata H."/>
            <person name="Ando Y."/>
            <person name="Yamazaki S."/>
            <person name="Fujita N."/>
        </authorList>
    </citation>
    <scope>NUCLEOTIDE SEQUENCE [LARGE SCALE GENOMIC DNA]</scope>
    <source>
        <strain evidence="3 4">NBRC 16725</strain>
    </source>
</reference>
<sequence length="374" mass="41689">MPNTLMPSTPMHRGLSLYLDLVRFGAALAVLVTHLAYPELSGGMLEYWRLLGNDAVMVFFVLSGFVIAYTAQTKEPTLGAFTRSRLARLWSVAVPALILTMALDHWGSLFDPAAYSQWWHQGSDPLWRAFRALSFTNELWFSSVRPFSNGPWWSLGYEAVYYALFAALFYIPGWKGRAAAGALMLLAGPKILLLAPIWWLGVWVWQRTQRETLPADKSALLFFGTIAAYALFRWSGLPVFLRDATVLTLGAENVVTYLHFSDEFLSSYIIGPLVALHFIAAHGLAHALDGLLAPWRKGIVWFAQSTFALYLLHYPMLRFADAAFAYDASDPWQVAAVCLGVAGLCVLIGPVIERTKGAWKALLAPRWPRRQATA</sequence>
<gene>
    <name evidence="3" type="ORF">NT2_10_00630</name>
</gene>
<keyword evidence="3" id="KW-0808">Transferase</keyword>
<dbReference type="PANTHER" id="PTHR23028:SF53">
    <property type="entry name" value="ACYL_TRANSF_3 DOMAIN-CONTAINING PROTEIN"/>
    <property type="match status" value="1"/>
</dbReference>
<keyword evidence="1" id="KW-0812">Transmembrane</keyword>
<dbReference type="Proteomes" id="UP000016568">
    <property type="component" value="Unassembled WGS sequence"/>
</dbReference>
<keyword evidence="3" id="KW-0012">Acyltransferase</keyword>
<dbReference type="GO" id="GO:0009103">
    <property type="term" value="P:lipopolysaccharide biosynthetic process"/>
    <property type="evidence" value="ECO:0007669"/>
    <property type="project" value="TreeGrafter"/>
</dbReference>
<evidence type="ECO:0000313" key="4">
    <source>
        <dbReference type="Proteomes" id="UP000016568"/>
    </source>
</evidence>
<dbReference type="GO" id="GO:0016747">
    <property type="term" value="F:acyltransferase activity, transferring groups other than amino-acyl groups"/>
    <property type="evidence" value="ECO:0007669"/>
    <property type="project" value="InterPro"/>
</dbReference>
<keyword evidence="4" id="KW-1185">Reference proteome</keyword>
<dbReference type="OrthoDB" id="9796461at2"/>
<dbReference type="GO" id="GO:0016020">
    <property type="term" value="C:membrane"/>
    <property type="evidence" value="ECO:0007669"/>
    <property type="project" value="TreeGrafter"/>
</dbReference>
<dbReference type="AlphaFoldDB" id="U3A789"/>
<dbReference type="RefSeq" id="WP_021691436.1">
    <property type="nucleotide sequence ID" value="NZ_BASZ01000010.1"/>
</dbReference>
<proteinExistence type="predicted"/>
<dbReference type="InterPro" id="IPR002656">
    <property type="entry name" value="Acyl_transf_3_dom"/>
</dbReference>
<feature type="transmembrane region" description="Helical" evidence="1">
    <location>
        <begin position="50"/>
        <end position="69"/>
    </location>
</feature>
<keyword evidence="1" id="KW-0472">Membrane</keyword>
<protein>
    <submittedName>
        <fullName evidence="3">Putative acyltransferase</fullName>
    </submittedName>
</protein>
<dbReference type="eggNOG" id="COG1835">
    <property type="taxonomic scope" value="Bacteria"/>
</dbReference>
<feature type="transmembrane region" description="Helical" evidence="1">
    <location>
        <begin position="299"/>
        <end position="320"/>
    </location>
</feature>